<dbReference type="SUPFAM" id="SSF160964">
    <property type="entry name" value="MalF N-terminal region-like"/>
    <property type="match status" value="1"/>
</dbReference>
<dbReference type="STRING" id="426128.SAMN05660297_03240"/>
<dbReference type="RefSeq" id="WP_090446401.1">
    <property type="nucleotide sequence ID" value="NZ_FOHU01000022.1"/>
</dbReference>
<dbReference type="PROSITE" id="PS50928">
    <property type="entry name" value="ABC_TM1"/>
    <property type="match status" value="1"/>
</dbReference>
<dbReference type="GO" id="GO:0005886">
    <property type="term" value="C:plasma membrane"/>
    <property type="evidence" value="ECO:0007669"/>
    <property type="project" value="UniProtKB-SubCell"/>
</dbReference>
<evidence type="ECO:0000256" key="5">
    <source>
        <dbReference type="ARBA" id="ARBA00022989"/>
    </source>
</evidence>
<keyword evidence="2 7" id="KW-0813">Transport</keyword>
<organism evidence="9 10">
    <name type="scientific">Natronincola peptidivorans</name>
    <dbReference type="NCBI Taxonomy" id="426128"/>
    <lineage>
        <taxon>Bacteria</taxon>
        <taxon>Bacillati</taxon>
        <taxon>Bacillota</taxon>
        <taxon>Clostridia</taxon>
        <taxon>Peptostreptococcales</taxon>
        <taxon>Natronincolaceae</taxon>
        <taxon>Natronincola</taxon>
    </lineage>
</organism>
<accession>A0A1I0GJM4</accession>
<keyword evidence="4 7" id="KW-0812">Transmembrane</keyword>
<comment type="similarity">
    <text evidence="7">Belongs to the binding-protein-dependent transport system permease family.</text>
</comment>
<comment type="subcellular location">
    <subcellularLocation>
        <location evidence="1 7">Cell membrane</location>
        <topology evidence="1 7">Multi-pass membrane protein</topology>
    </subcellularLocation>
</comment>
<dbReference type="Pfam" id="PF00528">
    <property type="entry name" value="BPD_transp_1"/>
    <property type="match status" value="1"/>
</dbReference>
<proteinExistence type="inferred from homology"/>
<protein>
    <submittedName>
        <fullName evidence="9">Multiple sugar transport system permease protein</fullName>
    </submittedName>
</protein>
<feature type="transmembrane region" description="Helical" evidence="7">
    <location>
        <begin position="108"/>
        <end position="131"/>
    </location>
</feature>
<dbReference type="InterPro" id="IPR000515">
    <property type="entry name" value="MetI-like"/>
</dbReference>
<feature type="transmembrane region" description="Helical" evidence="7">
    <location>
        <begin position="157"/>
        <end position="183"/>
    </location>
</feature>
<dbReference type="PANTHER" id="PTHR43227:SF7">
    <property type="entry name" value="ARABINOOLIGOSACCHARIDES TRANSPORT SYSTEM PERMEASE PROTEIN ARAP"/>
    <property type="match status" value="1"/>
</dbReference>
<dbReference type="InterPro" id="IPR050809">
    <property type="entry name" value="UgpAE/MalFG_permease"/>
</dbReference>
<dbReference type="SUPFAM" id="SSF161098">
    <property type="entry name" value="MetI-like"/>
    <property type="match status" value="1"/>
</dbReference>
<dbReference type="GO" id="GO:0055085">
    <property type="term" value="P:transmembrane transport"/>
    <property type="evidence" value="ECO:0007669"/>
    <property type="project" value="InterPro"/>
</dbReference>
<evidence type="ECO:0000313" key="10">
    <source>
        <dbReference type="Proteomes" id="UP000199568"/>
    </source>
</evidence>
<feature type="transmembrane region" description="Helical" evidence="7">
    <location>
        <begin position="266"/>
        <end position="288"/>
    </location>
</feature>
<evidence type="ECO:0000259" key="8">
    <source>
        <dbReference type="PROSITE" id="PS50928"/>
    </source>
</evidence>
<evidence type="ECO:0000256" key="3">
    <source>
        <dbReference type="ARBA" id="ARBA00022475"/>
    </source>
</evidence>
<dbReference type="OrthoDB" id="9787541at2"/>
<dbReference type="AlphaFoldDB" id="A0A1I0GJM4"/>
<evidence type="ECO:0000256" key="4">
    <source>
        <dbReference type="ARBA" id="ARBA00022692"/>
    </source>
</evidence>
<sequence length="298" mass="34150">MFSKKIRKDSYGYIFILPFFIILATFIIYPILYSIAISFTKWDGSIIPPEFIGLNNYRRLVGDAFFLRSIRNTWIMWLGCIIPQMIFGLGLAVILSEKKLKGKGFFRWVYYLPNIVTMASVGTLVFFLINWPHGSINRMLMTFGIINEPYNFLQSTLAARATISITLWWMWFGYSMIIFMAGIKAIPEEYFEAARVDGANKWQIFWNITLPCLRPIILYQVVTSVIGGLTMFDVPYIVTEARGGPQTTTLTMVMYLYNTTFANYNFGYGATIGVGLFVLVMIFVAIAFKIINKNAAYD</sequence>
<dbReference type="PANTHER" id="PTHR43227">
    <property type="entry name" value="BLL4140 PROTEIN"/>
    <property type="match status" value="1"/>
</dbReference>
<evidence type="ECO:0000256" key="1">
    <source>
        <dbReference type="ARBA" id="ARBA00004651"/>
    </source>
</evidence>
<dbReference type="Proteomes" id="UP000199568">
    <property type="component" value="Unassembled WGS sequence"/>
</dbReference>
<dbReference type="CDD" id="cd06261">
    <property type="entry name" value="TM_PBP2"/>
    <property type="match status" value="1"/>
</dbReference>
<keyword evidence="3" id="KW-1003">Cell membrane</keyword>
<evidence type="ECO:0000256" key="2">
    <source>
        <dbReference type="ARBA" id="ARBA00022448"/>
    </source>
</evidence>
<feature type="transmembrane region" description="Helical" evidence="7">
    <location>
        <begin position="74"/>
        <end position="96"/>
    </location>
</feature>
<evidence type="ECO:0000313" key="9">
    <source>
        <dbReference type="EMBL" id="SET71220.1"/>
    </source>
</evidence>
<name>A0A1I0GJM4_9FIRM</name>
<reference evidence="9 10" key="1">
    <citation type="submission" date="2016-10" db="EMBL/GenBank/DDBJ databases">
        <authorList>
            <person name="de Groot N.N."/>
        </authorList>
    </citation>
    <scope>NUCLEOTIDE SEQUENCE [LARGE SCALE GENOMIC DNA]</scope>
    <source>
        <strain evidence="9 10">DSM 18979</strain>
    </source>
</reference>
<feature type="domain" description="ABC transmembrane type-1" evidence="8">
    <location>
        <begin position="70"/>
        <end position="287"/>
    </location>
</feature>
<feature type="transmembrane region" description="Helical" evidence="7">
    <location>
        <begin position="204"/>
        <end position="222"/>
    </location>
</feature>
<dbReference type="InterPro" id="IPR035906">
    <property type="entry name" value="MetI-like_sf"/>
</dbReference>
<keyword evidence="10" id="KW-1185">Reference proteome</keyword>
<evidence type="ECO:0000256" key="6">
    <source>
        <dbReference type="ARBA" id="ARBA00023136"/>
    </source>
</evidence>
<dbReference type="EMBL" id="FOHU01000022">
    <property type="protein sequence ID" value="SET71220.1"/>
    <property type="molecule type" value="Genomic_DNA"/>
</dbReference>
<keyword evidence="9" id="KW-0762">Sugar transport</keyword>
<gene>
    <name evidence="9" type="ORF">SAMN05660297_03240</name>
</gene>
<evidence type="ECO:0000256" key="7">
    <source>
        <dbReference type="RuleBase" id="RU363032"/>
    </source>
</evidence>
<keyword evidence="5 7" id="KW-1133">Transmembrane helix</keyword>
<keyword evidence="6 7" id="KW-0472">Membrane</keyword>
<dbReference type="Gene3D" id="1.10.3720.10">
    <property type="entry name" value="MetI-like"/>
    <property type="match status" value="1"/>
</dbReference>
<feature type="transmembrane region" description="Helical" evidence="7">
    <location>
        <begin position="12"/>
        <end position="32"/>
    </location>
</feature>